<comment type="caution">
    <text evidence="5">The sequence shown here is derived from an EMBL/GenBank/DDBJ whole genome shotgun (WGS) entry which is preliminary data.</text>
</comment>
<evidence type="ECO:0000313" key="5">
    <source>
        <dbReference type="EMBL" id="GLQ53097.1"/>
    </source>
</evidence>
<dbReference type="PANTHER" id="PTHR45138:SF9">
    <property type="entry name" value="DIGUANYLATE CYCLASE DGCM-RELATED"/>
    <property type="match status" value="1"/>
</dbReference>
<dbReference type="CDD" id="cd01949">
    <property type="entry name" value="GGDEF"/>
    <property type="match status" value="1"/>
</dbReference>
<dbReference type="EC" id="2.7.7.65" evidence="1"/>
<name>A0ABQ5VZF1_9HYPH</name>
<accession>A0ABQ5VZF1</accession>
<keyword evidence="3" id="KW-1133">Transmembrane helix</keyword>
<keyword evidence="6" id="KW-1185">Reference proteome</keyword>
<dbReference type="NCBIfam" id="TIGR00254">
    <property type="entry name" value="GGDEF"/>
    <property type="match status" value="1"/>
</dbReference>
<organism evidence="5 6">
    <name type="scientific">Devosia nitrariae</name>
    <dbReference type="NCBI Taxonomy" id="2071872"/>
    <lineage>
        <taxon>Bacteria</taxon>
        <taxon>Pseudomonadati</taxon>
        <taxon>Pseudomonadota</taxon>
        <taxon>Alphaproteobacteria</taxon>
        <taxon>Hyphomicrobiales</taxon>
        <taxon>Devosiaceae</taxon>
        <taxon>Devosia</taxon>
    </lineage>
</organism>
<dbReference type="PANTHER" id="PTHR45138">
    <property type="entry name" value="REGULATORY COMPONENTS OF SENSORY TRANSDUCTION SYSTEM"/>
    <property type="match status" value="1"/>
</dbReference>
<feature type="transmembrane region" description="Helical" evidence="3">
    <location>
        <begin position="196"/>
        <end position="216"/>
    </location>
</feature>
<feature type="transmembrane region" description="Helical" evidence="3">
    <location>
        <begin position="91"/>
        <end position="112"/>
    </location>
</feature>
<dbReference type="EMBL" id="BSNS01000002">
    <property type="protein sequence ID" value="GLQ53097.1"/>
    <property type="molecule type" value="Genomic_DNA"/>
</dbReference>
<keyword evidence="3" id="KW-0812">Transmembrane</keyword>
<dbReference type="Gene3D" id="3.30.70.270">
    <property type="match status" value="1"/>
</dbReference>
<dbReference type="InterPro" id="IPR029787">
    <property type="entry name" value="Nucleotide_cyclase"/>
</dbReference>
<reference evidence="6" key="1">
    <citation type="journal article" date="2019" name="Int. J. Syst. Evol. Microbiol.">
        <title>The Global Catalogue of Microorganisms (GCM) 10K type strain sequencing project: providing services to taxonomists for standard genome sequencing and annotation.</title>
        <authorList>
            <consortium name="The Broad Institute Genomics Platform"/>
            <consortium name="The Broad Institute Genome Sequencing Center for Infectious Disease"/>
            <person name="Wu L."/>
            <person name="Ma J."/>
        </authorList>
    </citation>
    <scope>NUCLEOTIDE SEQUENCE [LARGE SCALE GENOMIC DNA]</scope>
    <source>
        <strain evidence="6">NBRC 112416</strain>
    </source>
</reference>
<dbReference type="Pfam" id="PF00990">
    <property type="entry name" value="GGDEF"/>
    <property type="match status" value="1"/>
</dbReference>
<evidence type="ECO:0000256" key="3">
    <source>
        <dbReference type="SAM" id="Phobius"/>
    </source>
</evidence>
<evidence type="ECO:0000259" key="4">
    <source>
        <dbReference type="PROSITE" id="PS50887"/>
    </source>
</evidence>
<comment type="catalytic activity">
    <reaction evidence="2">
        <text>2 GTP = 3',3'-c-di-GMP + 2 diphosphate</text>
        <dbReference type="Rhea" id="RHEA:24898"/>
        <dbReference type="ChEBI" id="CHEBI:33019"/>
        <dbReference type="ChEBI" id="CHEBI:37565"/>
        <dbReference type="ChEBI" id="CHEBI:58805"/>
        <dbReference type="EC" id="2.7.7.65"/>
    </reaction>
</comment>
<protein>
    <recommendedName>
        <fullName evidence="1">diguanylate cyclase</fullName>
        <ecNumber evidence="1">2.7.7.65</ecNumber>
    </recommendedName>
</protein>
<dbReference type="InterPro" id="IPR000160">
    <property type="entry name" value="GGDEF_dom"/>
</dbReference>
<dbReference type="SUPFAM" id="SSF55073">
    <property type="entry name" value="Nucleotide cyclase"/>
    <property type="match status" value="1"/>
</dbReference>
<dbReference type="SMART" id="SM00267">
    <property type="entry name" value="GGDEF"/>
    <property type="match status" value="1"/>
</dbReference>
<evidence type="ECO:0000256" key="1">
    <source>
        <dbReference type="ARBA" id="ARBA00012528"/>
    </source>
</evidence>
<evidence type="ECO:0000256" key="2">
    <source>
        <dbReference type="ARBA" id="ARBA00034247"/>
    </source>
</evidence>
<proteinExistence type="predicted"/>
<dbReference type="PROSITE" id="PS50887">
    <property type="entry name" value="GGDEF"/>
    <property type="match status" value="1"/>
</dbReference>
<keyword evidence="3" id="KW-0472">Membrane</keyword>
<gene>
    <name evidence="5" type="ORF">GCM10010862_03550</name>
</gene>
<feature type="domain" description="GGDEF" evidence="4">
    <location>
        <begin position="282"/>
        <end position="419"/>
    </location>
</feature>
<feature type="transmembrane region" description="Helical" evidence="3">
    <location>
        <begin position="124"/>
        <end position="145"/>
    </location>
</feature>
<dbReference type="Proteomes" id="UP001156691">
    <property type="component" value="Unassembled WGS sequence"/>
</dbReference>
<feature type="transmembrane region" description="Helical" evidence="3">
    <location>
        <begin position="67"/>
        <end position="85"/>
    </location>
</feature>
<dbReference type="InterPro" id="IPR043128">
    <property type="entry name" value="Rev_trsase/Diguanyl_cyclase"/>
</dbReference>
<sequence length="433" mass="48197">MTDRQDASHPLSTGTARLDHYMRDPEIMAEAERLLSGRTRDVRLKGRLAEAFRDRSWRQTAKIVRSWMVWVVVLDILTLTINMFLLPRSAALAMLAPGAVIAPAALAVALIWRKQRSDLILSSSLMIGMFIILLAVSLTGIAAGGEWHERYLNVMVFVAIAGITIFSVPQWQTLSIAVMALGLYLLFMLQNPRVEVLSTLSAFLFFASGVSATVVARRTMTILAHKAFLLELRDRRRLAELEEANGQLEELARIDPLTGVANRRWMTQMLDALWNTSEHRSASVAMLMCDIDEFKRLNDRRGHAEGDRCLVEVARIIASRVRRADYVARYGGEEFLVVLPEATERGALEVAERIRKNVEAAAIPNPGSRVAPVVTISIGVAVEPDDAERMTSEQLQSHADMALYFAKRAGRNRAELYKPKLLGLGKRAAPNVA</sequence>
<dbReference type="InterPro" id="IPR050469">
    <property type="entry name" value="Diguanylate_Cyclase"/>
</dbReference>
<evidence type="ECO:0000313" key="6">
    <source>
        <dbReference type="Proteomes" id="UP001156691"/>
    </source>
</evidence>
<feature type="transmembrane region" description="Helical" evidence="3">
    <location>
        <begin position="151"/>
        <end position="168"/>
    </location>
</feature>